<evidence type="ECO:0000313" key="2">
    <source>
        <dbReference type="EMBL" id="AGF74841.1"/>
    </source>
</evidence>
<dbReference type="eggNOG" id="COG3742">
    <property type="taxonomic scope" value="Bacteria"/>
</dbReference>
<dbReference type="InterPro" id="IPR002716">
    <property type="entry name" value="PIN_dom"/>
</dbReference>
<proteinExistence type="predicted"/>
<dbReference type="AlphaFoldDB" id="M1PE06"/>
<dbReference type="InterPro" id="IPR029060">
    <property type="entry name" value="PIN-like_dom_sf"/>
</dbReference>
<dbReference type="STRING" id="1094489.BAnh1_09690"/>
<gene>
    <name evidence="2" type="ordered locus">BAnh1_09690</name>
</gene>
<accession>M1PE06</accession>
<dbReference type="Pfam" id="PF01850">
    <property type="entry name" value="PIN"/>
    <property type="match status" value="1"/>
</dbReference>
<dbReference type="PATRIC" id="fig|1094489.3.peg.1186"/>
<sequence>MFVDASAIIAVINEEPEAAFFNEKLKLAKEKYSSSIAKFEAVAGLCVFNTPKGKPISQTTLKESRLAVHEFFMAHKISLIPVSEDEGEKALDAKQKFGKGTGQKAQLNMGDCFAYACAVNHKLPLLFKGNDFIHTDIDKA</sequence>
<evidence type="ECO:0000259" key="1">
    <source>
        <dbReference type="Pfam" id="PF01850"/>
    </source>
</evidence>
<dbReference type="SUPFAM" id="SSF88723">
    <property type="entry name" value="PIN domain-like"/>
    <property type="match status" value="1"/>
</dbReference>
<protein>
    <submittedName>
        <fullName evidence="2">PilT domain-containing protein</fullName>
    </submittedName>
</protein>
<organism evidence="2 3">
    <name type="scientific">Bartonella australis (strain Aust/NH1)</name>
    <dbReference type="NCBI Taxonomy" id="1094489"/>
    <lineage>
        <taxon>Bacteria</taxon>
        <taxon>Pseudomonadati</taxon>
        <taxon>Pseudomonadota</taxon>
        <taxon>Alphaproteobacteria</taxon>
        <taxon>Hyphomicrobiales</taxon>
        <taxon>Bartonellaceae</taxon>
        <taxon>Bartonella</taxon>
    </lineage>
</organism>
<dbReference type="Gene3D" id="3.40.50.1010">
    <property type="entry name" value="5'-nuclease"/>
    <property type="match status" value="1"/>
</dbReference>
<evidence type="ECO:0000313" key="3">
    <source>
        <dbReference type="Proteomes" id="UP000011729"/>
    </source>
</evidence>
<dbReference type="CDD" id="cd09871">
    <property type="entry name" value="PIN_MtVapC28-VapC30-like"/>
    <property type="match status" value="1"/>
</dbReference>
<keyword evidence="3" id="KW-1185">Reference proteome</keyword>
<feature type="domain" description="PIN" evidence="1">
    <location>
        <begin position="1"/>
        <end position="136"/>
    </location>
</feature>
<reference evidence="2 3" key="1">
    <citation type="journal article" date="2013" name="PLoS Genet.">
        <title>A gene transfer agent and a dynamic repertoire of secretion systems hold the keys to the explosive radiation of the emerging pathogen Bartonella.</title>
        <authorList>
            <person name="Guy L."/>
            <person name="Nystedt B."/>
            <person name="Toft C."/>
            <person name="Zaremba-Niedzwiedzka K."/>
            <person name="Berglund E.C."/>
            <person name="Granberg F."/>
            <person name="Naslund K."/>
            <person name="Eriksson A.S."/>
            <person name="Andersson S.G."/>
        </authorList>
    </citation>
    <scope>NUCLEOTIDE SEQUENCE [LARGE SCALE GENOMIC DNA]</scope>
    <source>
        <strain evidence="2 3">Aust/NH1</strain>
    </source>
</reference>
<dbReference type="EMBL" id="CP003123">
    <property type="protein sequence ID" value="AGF74841.1"/>
    <property type="molecule type" value="Genomic_DNA"/>
</dbReference>
<dbReference type="Proteomes" id="UP000011729">
    <property type="component" value="Chromosome"/>
</dbReference>
<dbReference type="HOGENOM" id="CLU_144760_0_0_5"/>
<dbReference type="KEGG" id="baus:BAnh1_09690"/>
<name>M1PE06_BARAA</name>